<keyword evidence="3" id="KW-1185">Reference proteome</keyword>
<dbReference type="AlphaFoldDB" id="A2F7C1"/>
<dbReference type="SUPFAM" id="SSF50182">
    <property type="entry name" value="Sm-like ribonucleoproteins"/>
    <property type="match status" value="1"/>
</dbReference>
<dbReference type="PANTHER" id="PTHR10701">
    <property type="entry name" value="SMALL NUCLEAR RIBONUCLEOPROTEIN-ASSOCIATED PROTEIN B AND N"/>
    <property type="match status" value="1"/>
</dbReference>
<reference evidence="2" key="2">
    <citation type="journal article" date="2007" name="Science">
        <title>Draft genome sequence of the sexually transmitted pathogen Trichomonas vaginalis.</title>
        <authorList>
            <person name="Carlton J.M."/>
            <person name="Hirt R.P."/>
            <person name="Silva J.C."/>
            <person name="Delcher A.L."/>
            <person name="Schatz M."/>
            <person name="Zhao Q."/>
            <person name="Wortman J.R."/>
            <person name="Bidwell S.L."/>
            <person name="Alsmark U.C.M."/>
            <person name="Besteiro S."/>
            <person name="Sicheritz-Ponten T."/>
            <person name="Noel C.J."/>
            <person name="Dacks J.B."/>
            <person name="Foster P.G."/>
            <person name="Simillion C."/>
            <person name="Van de Peer Y."/>
            <person name="Miranda-Saavedra D."/>
            <person name="Barton G.J."/>
            <person name="Westrop G.D."/>
            <person name="Mueller S."/>
            <person name="Dessi D."/>
            <person name="Fiori P.L."/>
            <person name="Ren Q."/>
            <person name="Paulsen I."/>
            <person name="Zhang H."/>
            <person name="Bastida-Corcuera F.D."/>
            <person name="Simoes-Barbosa A."/>
            <person name="Brown M.T."/>
            <person name="Hayes R.D."/>
            <person name="Mukherjee M."/>
            <person name="Okumura C.Y."/>
            <person name="Schneider R."/>
            <person name="Smith A.J."/>
            <person name="Vanacova S."/>
            <person name="Villalvazo M."/>
            <person name="Haas B.J."/>
            <person name="Pertea M."/>
            <person name="Feldblyum T.V."/>
            <person name="Utterback T.R."/>
            <person name="Shu C.L."/>
            <person name="Osoegawa K."/>
            <person name="de Jong P.J."/>
            <person name="Hrdy I."/>
            <person name="Horvathova L."/>
            <person name="Zubacova Z."/>
            <person name="Dolezal P."/>
            <person name="Malik S.B."/>
            <person name="Logsdon J.M. Jr."/>
            <person name="Henze K."/>
            <person name="Gupta A."/>
            <person name="Wang C.C."/>
            <person name="Dunne R.L."/>
            <person name="Upcroft J.A."/>
            <person name="Upcroft P."/>
            <person name="White O."/>
            <person name="Salzberg S.L."/>
            <person name="Tang P."/>
            <person name="Chiu C.-H."/>
            <person name="Lee Y.-S."/>
            <person name="Embley T.M."/>
            <person name="Coombs G.H."/>
            <person name="Mottram J.C."/>
            <person name="Tachezy J."/>
            <person name="Fraser-Liggett C.M."/>
            <person name="Johnson P.J."/>
        </authorList>
    </citation>
    <scope>NUCLEOTIDE SEQUENCE [LARGE SCALE GENOMIC DNA]</scope>
    <source>
        <strain evidence="2">G3</strain>
    </source>
</reference>
<dbReference type="PANTHER" id="PTHR10701:SF5">
    <property type="entry name" value="N-ALPHA-ACETYLTRANSFERASE 38, NATC AUXILIARY SUBUNIT"/>
    <property type="match status" value="1"/>
</dbReference>
<gene>
    <name evidence="2" type="ORF">TVAG_092450</name>
</gene>
<dbReference type="SMR" id="A2F7C1"/>
<sequence length="99" mass="11418">MSGCEYIPSILHLPEHPTGAVKEVMDLLNTQLRLELNDERVYVGTFTAFDKFGNFVLTKADEYFRDQIRPMHMVIVPLSSVVKIHTRPIPEEYNTKPDL</sequence>
<dbReference type="InterPro" id="IPR001163">
    <property type="entry name" value="Sm_dom_euk/arc"/>
</dbReference>
<dbReference type="CDD" id="cd06168">
    <property type="entry name" value="LSMD1"/>
    <property type="match status" value="1"/>
</dbReference>
<dbReference type="InParanoid" id="A2F7C1"/>
<proteinExistence type="predicted"/>
<organism evidence="2 3">
    <name type="scientific">Trichomonas vaginalis (strain ATCC PRA-98 / G3)</name>
    <dbReference type="NCBI Taxonomy" id="412133"/>
    <lineage>
        <taxon>Eukaryota</taxon>
        <taxon>Metamonada</taxon>
        <taxon>Parabasalia</taxon>
        <taxon>Trichomonadida</taxon>
        <taxon>Trichomonadidae</taxon>
        <taxon>Trichomonas</taxon>
    </lineage>
</organism>
<dbReference type="Proteomes" id="UP000001542">
    <property type="component" value="Unassembled WGS sequence"/>
</dbReference>
<dbReference type="EMBL" id="DS113646">
    <property type="protein sequence ID" value="EAX99189.1"/>
    <property type="molecule type" value="Genomic_DNA"/>
</dbReference>
<dbReference type="RefSeq" id="XP_001312119.1">
    <property type="nucleotide sequence ID" value="XM_001312118.1"/>
</dbReference>
<dbReference type="PROSITE" id="PS52002">
    <property type="entry name" value="SM"/>
    <property type="match status" value="1"/>
</dbReference>
<dbReference type="GO" id="GO:0003723">
    <property type="term" value="F:RNA binding"/>
    <property type="evidence" value="ECO:0007669"/>
    <property type="project" value="InterPro"/>
</dbReference>
<dbReference type="InterPro" id="IPR050914">
    <property type="entry name" value="snRNP_SmB/NAA38-like"/>
</dbReference>
<evidence type="ECO:0000313" key="3">
    <source>
        <dbReference type="Proteomes" id="UP000001542"/>
    </source>
</evidence>
<name>A2F7C1_TRIV3</name>
<evidence type="ECO:0000259" key="1">
    <source>
        <dbReference type="PROSITE" id="PS52002"/>
    </source>
</evidence>
<dbReference type="OrthoDB" id="368909at2759"/>
<dbReference type="InterPro" id="IPR047575">
    <property type="entry name" value="Sm"/>
</dbReference>
<dbReference type="GO" id="GO:0031417">
    <property type="term" value="C:NatC complex"/>
    <property type="evidence" value="ECO:0007669"/>
    <property type="project" value="InterPro"/>
</dbReference>
<dbReference type="Pfam" id="PF01423">
    <property type="entry name" value="LSM"/>
    <property type="match status" value="1"/>
</dbReference>
<feature type="domain" description="Sm" evidence="1">
    <location>
        <begin position="19"/>
        <end position="90"/>
    </location>
</feature>
<protein>
    <submittedName>
        <fullName evidence="2">Sm protein</fullName>
    </submittedName>
</protein>
<reference evidence="2" key="1">
    <citation type="submission" date="2006-10" db="EMBL/GenBank/DDBJ databases">
        <authorList>
            <person name="Amadeo P."/>
            <person name="Zhao Q."/>
            <person name="Wortman J."/>
            <person name="Fraser-Liggett C."/>
            <person name="Carlton J."/>
        </authorList>
    </citation>
    <scope>NUCLEOTIDE SEQUENCE</scope>
    <source>
        <strain evidence="2">G3</strain>
    </source>
</reference>
<dbReference type="Gene3D" id="2.30.30.100">
    <property type="match status" value="1"/>
</dbReference>
<dbReference type="InterPro" id="IPR010920">
    <property type="entry name" value="LSM_dom_sf"/>
</dbReference>
<accession>A2F7C1</accession>
<dbReference type="VEuPathDB" id="TrichDB:TVAG_092450"/>
<dbReference type="InterPro" id="IPR034110">
    <property type="entry name" value="LSMD1_Sm"/>
</dbReference>
<evidence type="ECO:0000313" key="2">
    <source>
        <dbReference type="EMBL" id="EAX99189.1"/>
    </source>
</evidence>
<dbReference type="KEGG" id="tva:4756994"/>
<dbReference type="VEuPathDB" id="TrichDB:TVAGG3_0961940"/>
<dbReference type="SMART" id="SM00651">
    <property type="entry name" value="Sm"/>
    <property type="match status" value="1"/>
</dbReference>